<evidence type="ECO:0000256" key="2">
    <source>
        <dbReference type="ARBA" id="ARBA00006333"/>
    </source>
</evidence>
<evidence type="ECO:0000256" key="1">
    <source>
        <dbReference type="ARBA" id="ARBA00001946"/>
    </source>
</evidence>
<dbReference type="SUPFAM" id="SSF48576">
    <property type="entry name" value="Terpenoid synthases"/>
    <property type="match status" value="1"/>
</dbReference>
<name>A0AAV9HLA0_9PEZI</name>
<dbReference type="EC" id="4.2.3.-" evidence="4"/>
<dbReference type="PANTHER" id="PTHR35201:SF4">
    <property type="entry name" value="BETA-PINACENE SYNTHASE-RELATED"/>
    <property type="match status" value="1"/>
</dbReference>
<sequence>MHAVCSTPHNLITDTTLSDDQETDPWIQIPRVLSRWPWPRTINPFYEEAKAEADASIRSFKVFTPAAQAAFDRCDFARLASLGYPKLNRDGIRIACDLMNLFFVFDEKSDSSTSQETRYLVDCIMDAIRNPEKSRREGEWIGGAIAQQFWQNVIRTATPSAQRRFVDRVRTIAEYFPIRRQTIGLLPSLPINEIHLGIPDYAMEHPTVRALEDLAVDMVAIGNDLFSWNREGEEAHNLVTVVMKELAVPVQEAFDWIGRYHEGLVDRFLSLYRNSVPVFGHEKVNAELREYLDGVGNWVRCNESWSFESKRYFGKDGEKIMKTRFFKLLPRVGVDYSQVFVPSL</sequence>
<keyword evidence="6" id="KW-1185">Reference proteome</keyword>
<proteinExistence type="inferred from homology"/>
<dbReference type="Gene3D" id="1.10.600.10">
    <property type="entry name" value="Farnesyl Diphosphate Synthase"/>
    <property type="match status" value="2"/>
</dbReference>
<evidence type="ECO:0000256" key="3">
    <source>
        <dbReference type="ARBA" id="ARBA00022842"/>
    </source>
</evidence>
<protein>
    <recommendedName>
        <fullName evidence="4">Terpene synthase</fullName>
        <ecNumber evidence="4">4.2.3.-</ecNumber>
    </recommendedName>
</protein>
<dbReference type="EMBL" id="MU864989">
    <property type="protein sequence ID" value="KAK4461545.1"/>
    <property type="molecule type" value="Genomic_DNA"/>
</dbReference>
<keyword evidence="4" id="KW-0456">Lyase</keyword>
<dbReference type="GO" id="GO:0046872">
    <property type="term" value="F:metal ion binding"/>
    <property type="evidence" value="ECO:0007669"/>
    <property type="project" value="UniProtKB-KW"/>
</dbReference>
<dbReference type="PANTHER" id="PTHR35201">
    <property type="entry name" value="TERPENE SYNTHASE"/>
    <property type="match status" value="1"/>
</dbReference>
<gene>
    <name evidence="5" type="ORF">QBC42DRAFT_329760</name>
</gene>
<reference evidence="5" key="2">
    <citation type="submission" date="2023-06" db="EMBL/GenBank/DDBJ databases">
        <authorList>
            <consortium name="Lawrence Berkeley National Laboratory"/>
            <person name="Mondo S.J."/>
            <person name="Hensen N."/>
            <person name="Bonometti L."/>
            <person name="Westerberg I."/>
            <person name="Brannstrom I.O."/>
            <person name="Guillou S."/>
            <person name="Cros-Aarteil S."/>
            <person name="Calhoun S."/>
            <person name="Haridas S."/>
            <person name="Kuo A."/>
            <person name="Pangilinan J."/>
            <person name="Riley R."/>
            <person name="Labutti K."/>
            <person name="Andreopoulos B."/>
            <person name="Lipzen A."/>
            <person name="Chen C."/>
            <person name="Yanf M."/>
            <person name="Daum C."/>
            <person name="Ng V."/>
            <person name="Clum A."/>
            <person name="Steindorff A."/>
            <person name="Ohm R."/>
            <person name="Martin F."/>
            <person name="Silar P."/>
            <person name="Natvig D."/>
            <person name="Lalanne C."/>
            <person name="Gautier V."/>
            <person name="Ament-Velasquez S.L."/>
            <person name="Kruys A."/>
            <person name="Hutchinson M.I."/>
            <person name="Powell A.J."/>
            <person name="Barry K."/>
            <person name="Miller A.N."/>
            <person name="Grigoriev I.V."/>
            <person name="Debuchy R."/>
            <person name="Gladieux P."/>
            <person name="Thoren M.H."/>
            <person name="Johannesson H."/>
        </authorList>
    </citation>
    <scope>NUCLEOTIDE SEQUENCE</scope>
    <source>
        <strain evidence="5">PSN324</strain>
    </source>
</reference>
<keyword evidence="3 4" id="KW-0460">Magnesium</keyword>
<dbReference type="GO" id="GO:0010333">
    <property type="term" value="F:terpene synthase activity"/>
    <property type="evidence" value="ECO:0007669"/>
    <property type="project" value="InterPro"/>
</dbReference>
<dbReference type="SFLD" id="SFLDS00005">
    <property type="entry name" value="Isoprenoid_Synthase_Type_I"/>
    <property type="match status" value="1"/>
</dbReference>
<comment type="similarity">
    <text evidence="2 4">Belongs to the terpene synthase family.</text>
</comment>
<dbReference type="GO" id="GO:0008299">
    <property type="term" value="P:isoprenoid biosynthetic process"/>
    <property type="evidence" value="ECO:0007669"/>
    <property type="project" value="UniProtKB-ARBA"/>
</dbReference>
<keyword evidence="4" id="KW-0479">Metal-binding</keyword>
<dbReference type="InterPro" id="IPR008949">
    <property type="entry name" value="Isoprenoid_synthase_dom_sf"/>
</dbReference>
<dbReference type="SFLD" id="SFLDG01020">
    <property type="entry name" value="Terpene_Cyclase_Like_2"/>
    <property type="match status" value="1"/>
</dbReference>
<organism evidence="5 6">
    <name type="scientific">Cladorrhinum samala</name>
    <dbReference type="NCBI Taxonomy" id="585594"/>
    <lineage>
        <taxon>Eukaryota</taxon>
        <taxon>Fungi</taxon>
        <taxon>Dikarya</taxon>
        <taxon>Ascomycota</taxon>
        <taxon>Pezizomycotina</taxon>
        <taxon>Sordariomycetes</taxon>
        <taxon>Sordariomycetidae</taxon>
        <taxon>Sordariales</taxon>
        <taxon>Podosporaceae</taxon>
        <taxon>Cladorrhinum</taxon>
    </lineage>
</organism>
<dbReference type="Proteomes" id="UP001321749">
    <property type="component" value="Unassembled WGS sequence"/>
</dbReference>
<comment type="cofactor">
    <cofactor evidence="1 4">
        <name>Mg(2+)</name>
        <dbReference type="ChEBI" id="CHEBI:18420"/>
    </cofactor>
</comment>
<reference evidence="5" key="1">
    <citation type="journal article" date="2023" name="Mol. Phylogenet. Evol.">
        <title>Genome-scale phylogeny and comparative genomics of the fungal order Sordariales.</title>
        <authorList>
            <person name="Hensen N."/>
            <person name="Bonometti L."/>
            <person name="Westerberg I."/>
            <person name="Brannstrom I.O."/>
            <person name="Guillou S."/>
            <person name="Cros-Aarteil S."/>
            <person name="Calhoun S."/>
            <person name="Haridas S."/>
            <person name="Kuo A."/>
            <person name="Mondo S."/>
            <person name="Pangilinan J."/>
            <person name="Riley R."/>
            <person name="LaButti K."/>
            <person name="Andreopoulos B."/>
            <person name="Lipzen A."/>
            <person name="Chen C."/>
            <person name="Yan M."/>
            <person name="Daum C."/>
            <person name="Ng V."/>
            <person name="Clum A."/>
            <person name="Steindorff A."/>
            <person name="Ohm R.A."/>
            <person name="Martin F."/>
            <person name="Silar P."/>
            <person name="Natvig D.O."/>
            <person name="Lalanne C."/>
            <person name="Gautier V."/>
            <person name="Ament-Velasquez S.L."/>
            <person name="Kruys A."/>
            <person name="Hutchinson M.I."/>
            <person name="Powell A.J."/>
            <person name="Barry K."/>
            <person name="Miller A.N."/>
            <person name="Grigoriev I.V."/>
            <person name="Debuchy R."/>
            <person name="Gladieux P."/>
            <person name="Hiltunen Thoren M."/>
            <person name="Johannesson H."/>
        </authorList>
    </citation>
    <scope>NUCLEOTIDE SEQUENCE</scope>
    <source>
        <strain evidence="5">PSN324</strain>
    </source>
</reference>
<dbReference type="Pfam" id="PF19086">
    <property type="entry name" value="Terpene_syn_C_2"/>
    <property type="match status" value="1"/>
</dbReference>
<evidence type="ECO:0000313" key="5">
    <source>
        <dbReference type="EMBL" id="KAK4461545.1"/>
    </source>
</evidence>
<accession>A0AAV9HLA0</accession>
<comment type="caution">
    <text evidence="5">The sequence shown here is derived from an EMBL/GenBank/DDBJ whole genome shotgun (WGS) entry which is preliminary data.</text>
</comment>
<dbReference type="AlphaFoldDB" id="A0AAV9HLA0"/>
<dbReference type="InterPro" id="IPR034686">
    <property type="entry name" value="Terpene_cyclase-like_2"/>
</dbReference>
<evidence type="ECO:0000313" key="6">
    <source>
        <dbReference type="Proteomes" id="UP001321749"/>
    </source>
</evidence>
<evidence type="ECO:0000256" key="4">
    <source>
        <dbReference type="RuleBase" id="RU366034"/>
    </source>
</evidence>